<organism evidence="2 3">
    <name type="scientific">Crotalaria pallida</name>
    <name type="common">Smooth rattlebox</name>
    <name type="synonym">Crotalaria striata</name>
    <dbReference type="NCBI Taxonomy" id="3830"/>
    <lineage>
        <taxon>Eukaryota</taxon>
        <taxon>Viridiplantae</taxon>
        <taxon>Streptophyta</taxon>
        <taxon>Embryophyta</taxon>
        <taxon>Tracheophyta</taxon>
        <taxon>Spermatophyta</taxon>
        <taxon>Magnoliopsida</taxon>
        <taxon>eudicotyledons</taxon>
        <taxon>Gunneridae</taxon>
        <taxon>Pentapetalae</taxon>
        <taxon>rosids</taxon>
        <taxon>fabids</taxon>
        <taxon>Fabales</taxon>
        <taxon>Fabaceae</taxon>
        <taxon>Papilionoideae</taxon>
        <taxon>50 kb inversion clade</taxon>
        <taxon>genistoids sensu lato</taxon>
        <taxon>core genistoids</taxon>
        <taxon>Crotalarieae</taxon>
        <taxon>Crotalaria</taxon>
    </lineage>
</organism>
<proteinExistence type="predicted"/>
<name>A0AAN9E3P7_CROPI</name>
<evidence type="ECO:0000259" key="1">
    <source>
        <dbReference type="Pfam" id="PF13966"/>
    </source>
</evidence>
<dbReference type="InterPro" id="IPR026960">
    <property type="entry name" value="RVT-Znf"/>
</dbReference>
<protein>
    <recommendedName>
        <fullName evidence="1">Reverse transcriptase zinc-binding domain-containing protein</fullName>
    </recommendedName>
</protein>
<evidence type="ECO:0000313" key="2">
    <source>
        <dbReference type="EMBL" id="KAK7243100.1"/>
    </source>
</evidence>
<gene>
    <name evidence="2" type="ORF">RIF29_37885</name>
</gene>
<dbReference type="EMBL" id="JAYWIO010000008">
    <property type="protein sequence ID" value="KAK7243100.1"/>
    <property type="molecule type" value="Genomic_DNA"/>
</dbReference>
<evidence type="ECO:0000313" key="3">
    <source>
        <dbReference type="Proteomes" id="UP001372338"/>
    </source>
</evidence>
<dbReference type="Proteomes" id="UP001372338">
    <property type="component" value="Unassembled WGS sequence"/>
</dbReference>
<dbReference type="Pfam" id="PF13966">
    <property type="entry name" value="zf-RVT"/>
    <property type="match status" value="1"/>
</dbReference>
<accession>A0AAN9E3P7</accession>
<dbReference type="AlphaFoldDB" id="A0AAN9E3P7"/>
<sequence length="289" mass="32479">MRNNKYTHIWKHTKNGEYSVKSGYWQIIQGESFGETSNSSRENSAIWKKIWKVQTIPRCKELAWRACKNILPIRTQLRSRGLEIDGRCPMCGEDEETAQRALLTCRMVIPVWFASSLTIRIVPHNIISFSDWLSKLLEGSSSSGGAMIFELVYAICKVRNEWCFNGKRTSVLQMLDKAAGYMPPPPIQIPQHMEERNDHDQRGVPCFITHVDASISPGCGIGVGGVGVIKIPTKGKLTALFAQAQTHCTNICPEKGLKKEANVVKVQETPKKSINRGGMYDVQLEGRWS</sequence>
<keyword evidence="3" id="KW-1185">Reference proteome</keyword>
<comment type="caution">
    <text evidence="2">The sequence shown here is derived from an EMBL/GenBank/DDBJ whole genome shotgun (WGS) entry which is preliminary data.</text>
</comment>
<reference evidence="2 3" key="1">
    <citation type="submission" date="2024-01" db="EMBL/GenBank/DDBJ databases">
        <title>The genomes of 5 underutilized Papilionoideae crops provide insights into root nodulation and disease resistanc.</title>
        <authorList>
            <person name="Yuan L."/>
        </authorList>
    </citation>
    <scope>NUCLEOTIDE SEQUENCE [LARGE SCALE GENOMIC DNA]</scope>
    <source>
        <strain evidence="2">ZHUSHIDOU_FW_LH</strain>
        <tissue evidence="2">Leaf</tissue>
    </source>
</reference>
<feature type="domain" description="Reverse transcriptase zinc-binding" evidence="1">
    <location>
        <begin position="32"/>
        <end position="112"/>
    </location>
</feature>